<evidence type="ECO:0000313" key="2">
    <source>
        <dbReference type="EMBL" id="GEC19049.1"/>
    </source>
</evidence>
<comment type="caution">
    <text evidence="2">The sequence shown here is derived from an EMBL/GenBank/DDBJ whole genome shotgun (WGS) entry which is preliminary data.</text>
</comment>
<dbReference type="Proteomes" id="UP000320338">
    <property type="component" value="Unassembled WGS sequence"/>
</dbReference>
<proteinExistence type="predicted"/>
<dbReference type="AlphaFoldDB" id="A0A4Y3WMG3"/>
<keyword evidence="3" id="KW-1185">Reference proteome</keyword>
<gene>
    <name evidence="2" type="ORF">PHY01_13320</name>
</gene>
<keyword evidence="1" id="KW-0732">Signal</keyword>
<accession>A0A4Y3WMG3</accession>
<name>A0A4Y3WMG3_9PSEU</name>
<evidence type="ECO:0000313" key="3">
    <source>
        <dbReference type="Proteomes" id="UP000320338"/>
    </source>
</evidence>
<feature type="signal peptide" evidence="1">
    <location>
        <begin position="1"/>
        <end position="33"/>
    </location>
</feature>
<reference evidence="2 3" key="1">
    <citation type="submission" date="2019-06" db="EMBL/GenBank/DDBJ databases">
        <title>Whole genome shotgun sequence of Pseudonocardia hydrocarbonoxydans NBRC 14498.</title>
        <authorList>
            <person name="Hosoyama A."/>
            <person name="Uohara A."/>
            <person name="Ohji S."/>
            <person name="Ichikawa N."/>
        </authorList>
    </citation>
    <scope>NUCLEOTIDE SEQUENCE [LARGE SCALE GENOMIC DNA]</scope>
    <source>
        <strain evidence="2 3">NBRC 14498</strain>
    </source>
</reference>
<organism evidence="2 3">
    <name type="scientific">Pseudonocardia hydrocarbonoxydans</name>
    <dbReference type="NCBI Taxonomy" id="76726"/>
    <lineage>
        <taxon>Bacteria</taxon>
        <taxon>Bacillati</taxon>
        <taxon>Actinomycetota</taxon>
        <taxon>Actinomycetes</taxon>
        <taxon>Pseudonocardiales</taxon>
        <taxon>Pseudonocardiaceae</taxon>
        <taxon>Pseudonocardia</taxon>
    </lineage>
</organism>
<sequence length="89" mass="9442">MRFLSARRLLASALTVLLLAGGGVLTSTSSALAQQCVGVNERVPLDQMLVTYSVKVDSCKVEELVGAYGQVMNASGLAGLLGARWWRSE</sequence>
<protein>
    <submittedName>
        <fullName evidence="2">Uncharacterized protein</fullName>
    </submittedName>
</protein>
<feature type="chain" id="PRO_5021319876" evidence="1">
    <location>
        <begin position="34"/>
        <end position="89"/>
    </location>
</feature>
<dbReference type="EMBL" id="BJNG01000013">
    <property type="protein sequence ID" value="GEC19049.1"/>
    <property type="molecule type" value="Genomic_DNA"/>
</dbReference>
<evidence type="ECO:0000256" key="1">
    <source>
        <dbReference type="SAM" id="SignalP"/>
    </source>
</evidence>